<reference evidence="2 3" key="1">
    <citation type="submission" date="2016-10" db="EMBL/GenBank/DDBJ databases">
        <title>Reductive evolution of mitochondrial metabolism and differential evolution of invasion-related proteins in Cryptosporidium.</title>
        <authorList>
            <person name="Liu S."/>
            <person name="Roellig D.M."/>
            <person name="Guo Y."/>
            <person name="Li N."/>
            <person name="Frace M.A."/>
            <person name="Tang K."/>
            <person name="Zhang L."/>
            <person name="Feng Y."/>
            <person name="Xiao L."/>
        </authorList>
    </citation>
    <scope>NUCLEOTIDE SEQUENCE [LARGE SCALE GENOMIC DNA]</scope>
    <source>
        <strain evidence="2">30847</strain>
    </source>
</reference>
<name>A0A1J4MQR2_9CRYT</name>
<evidence type="ECO:0000313" key="2">
    <source>
        <dbReference type="EMBL" id="OII75779.1"/>
    </source>
</evidence>
<feature type="compositionally biased region" description="Basic residues" evidence="1">
    <location>
        <begin position="278"/>
        <end position="288"/>
    </location>
</feature>
<keyword evidence="3" id="KW-1185">Reference proteome</keyword>
<comment type="caution">
    <text evidence="2">The sequence shown here is derived from an EMBL/GenBank/DDBJ whole genome shotgun (WGS) entry which is preliminary data.</text>
</comment>
<organism evidence="2 3">
    <name type="scientific">Cryptosporidium andersoni</name>
    <dbReference type="NCBI Taxonomy" id="117008"/>
    <lineage>
        <taxon>Eukaryota</taxon>
        <taxon>Sar</taxon>
        <taxon>Alveolata</taxon>
        <taxon>Apicomplexa</taxon>
        <taxon>Conoidasida</taxon>
        <taxon>Coccidia</taxon>
        <taxon>Eucoccidiorida</taxon>
        <taxon>Eimeriorina</taxon>
        <taxon>Cryptosporidiidae</taxon>
        <taxon>Cryptosporidium</taxon>
    </lineage>
</organism>
<dbReference type="GeneID" id="92367208"/>
<evidence type="ECO:0000313" key="3">
    <source>
        <dbReference type="Proteomes" id="UP000186804"/>
    </source>
</evidence>
<dbReference type="EMBL" id="LRBS01000085">
    <property type="protein sequence ID" value="OII75779.1"/>
    <property type="molecule type" value="Genomic_DNA"/>
</dbReference>
<dbReference type="AlphaFoldDB" id="A0A1J4MQR2"/>
<dbReference type="OrthoDB" id="341295at2759"/>
<sequence length="288" mass="33210">MKTSELGLDTDKQSISKKLCTNTIDTIFKGYWTTPEDSGYQFRVHRSLKNSNDLSQIEVYNTSEVSIFNEKSKSRESETNDMPLGHSLYGIKNELSQYLPRSLLLTRTKPVKWPLNIEELVIKIDASSLNFKDLSSRKLETSQTARDPGLNDEDVDLSQLQSMWHNCTSQNSNYSDELKKKTSILVDTNDSSPIYFNFPHPIQLQNSSLPYDVLDPRSVPVGSFVWWDRKIWEFNMVHIAKRLSIKKLKSGKENKISSRNKINETEPETKSQEIVSKKSQKKKRKVLL</sequence>
<proteinExistence type="predicted"/>
<feature type="compositionally biased region" description="Basic and acidic residues" evidence="1">
    <location>
        <begin position="253"/>
        <end position="271"/>
    </location>
</feature>
<gene>
    <name evidence="2" type="ORF">cand_030240</name>
</gene>
<dbReference type="Proteomes" id="UP000186804">
    <property type="component" value="Unassembled WGS sequence"/>
</dbReference>
<dbReference type="VEuPathDB" id="CryptoDB:cand_030240"/>
<evidence type="ECO:0000256" key="1">
    <source>
        <dbReference type="SAM" id="MobiDB-lite"/>
    </source>
</evidence>
<dbReference type="RefSeq" id="XP_067067625.1">
    <property type="nucleotide sequence ID" value="XM_067213251.1"/>
</dbReference>
<accession>A0A1J4MQR2</accession>
<feature type="region of interest" description="Disordered" evidence="1">
    <location>
        <begin position="253"/>
        <end position="288"/>
    </location>
</feature>
<protein>
    <submittedName>
        <fullName evidence="2">Uncharacterized protein</fullName>
    </submittedName>
</protein>